<evidence type="ECO:0000256" key="1">
    <source>
        <dbReference type="SAM" id="Phobius"/>
    </source>
</evidence>
<proteinExistence type="predicted"/>
<dbReference type="Proteomes" id="UP000309893">
    <property type="component" value="Unassembled WGS sequence"/>
</dbReference>
<dbReference type="AlphaFoldDB" id="A0A4S2CZ23"/>
<keyword evidence="1" id="KW-0472">Membrane</keyword>
<keyword evidence="1" id="KW-0812">Transmembrane</keyword>
<name>A0A4S2CZ23_9MICO</name>
<organism evidence="2 3">
    <name type="scientific">Microbacterium laevaniformans</name>
    <dbReference type="NCBI Taxonomy" id="36807"/>
    <lineage>
        <taxon>Bacteria</taxon>
        <taxon>Bacillati</taxon>
        <taxon>Actinomycetota</taxon>
        <taxon>Actinomycetes</taxon>
        <taxon>Micrococcales</taxon>
        <taxon>Microbacteriaceae</taxon>
        <taxon>Microbacterium</taxon>
    </lineage>
</organism>
<dbReference type="EMBL" id="SRYO01000010">
    <property type="protein sequence ID" value="TGY34289.1"/>
    <property type="molecule type" value="Genomic_DNA"/>
</dbReference>
<comment type="caution">
    <text evidence="2">The sequence shown here is derived from an EMBL/GenBank/DDBJ whole genome shotgun (WGS) entry which is preliminary data.</text>
</comment>
<dbReference type="OrthoDB" id="5080865at2"/>
<keyword evidence="1" id="KW-1133">Transmembrane helix</keyword>
<gene>
    <name evidence="2" type="ORF">E5344_13150</name>
</gene>
<feature type="transmembrane region" description="Helical" evidence="1">
    <location>
        <begin position="44"/>
        <end position="66"/>
    </location>
</feature>
<reference evidence="2 3" key="1">
    <citation type="submission" date="2019-04" db="EMBL/GenBank/DDBJ databases">
        <title>Microbes associate with the intestines of laboratory mice.</title>
        <authorList>
            <person name="Navarre W."/>
            <person name="Wong E."/>
            <person name="Huang K."/>
            <person name="Tropini C."/>
            <person name="Ng K."/>
            <person name="Yu B."/>
        </authorList>
    </citation>
    <scope>NUCLEOTIDE SEQUENCE [LARGE SCALE GENOMIC DNA]</scope>
    <source>
        <strain evidence="2 3">NM46_B2-13</strain>
    </source>
</reference>
<sequence length="102" mass="10903">MTVSVILMFAGVLGFATLAFMSLFLVMMSDGCFGDRCNASLMSAGWLIALGVPPVVFVAAVVWVIVRLVRRRIAWWVPVAGAVLGVSIWFIGVGMMNASLGH</sequence>
<evidence type="ECO:0000313" key="3">
    <source>
        <dbReference type="Proteomes" id="UP000309893"/>
    </source>
</evidence>
<evidence type="ECO:0000313" key="2">
    <source>
        <dbReference type="EMBL" id="TGY34289.1"/>
    </source>
</evidence>
<accession>A0A4S2CZ23</accession>
<feature type="transmembrane region" description="Helical" evidence="1">
    <location>
        <begin position="73"/>
        <end position="96"/>
    </location>
</feature>
<protein>
    <submittedName>
        <fullName evidence="2">Uncharacterized protein</fullName>
    </submittedName>
</protein>